<dbReference type="SMART" id="SM00849">
    <property type="entry name" value="Lactamase_B"/>
    <property type="match status" value="1"/>
</dbReference>
<protein>
    <submittedName>
        <fullName evidence="3">MBL fold metallo-hydrolase</fullName>
    </submittedName>
</protein>
<accession>A0A833HLL9</accession>
<evidence type="ECO:0000256" key="1">
    <source>
        <dbReference type="SAM" id="Coils"/>
    </source>
</evidence>
<sequence>MYYNRGRLKKHKKDKTKRMNLMIEELFRNIFRCEVPLPNNPLRALNSYVIKGEDENLIIDTGFNCKESQEAFIKNLIELQVDIPKSKVVITHLHSDHSGLAHLVFKRGGQIYMSRGDGAATKGLMKEDNWIAMKKQLEAFGQRVEGGFFDKHPGRLYAPNEDFDYTPIEEGETISIGDYKLEIIAVPGHTPHMINLYEPQHKIYFSGDHILNPITPNIGFWGFQYPVILNQYIHSLKKISSLDINLTLPSHRNVIRDHRGRIDELIAHHEIRLQEVENILREAERSMTVVEVAEGMSWKIPFDSWASFPPPQKSFALGEAMSHLEFLVYKNRATLKKEKGLLLFSV</sequence>
<dbReference type="PANTHER" id="PTHR23131:SF4">
    <property type="entry name" value="METALLO-BETA-LACTAMASE SUPERFAMILY POTEIN"/>
    <property type="match status" value="1"/>
</dbReference>
<reference evidence="3 4" key="1">
    <citation type="submission" date="2019-10" db="EMBL/GenBank/DDBJ databases">
        <title>Alkaliphilus serpentinus sp. nov. and Alkaliphilus pronyensis sp. nov., two novel anaerobic alkaliphilic species isolated from the serpentinized-hosted hydrothermal field of the Prony Bay (New Caledonia).</title>
        <authorList>
            <person name="Postec A."/>
        </authorList>
    </citation>
    <scope>NUCLEOTIDE SEQUENCE [LARGE SCALE GENOMIC DNA]</scope>
    <source>
        <strain evidence="3 4">LacT</strain>
    </source>
</reference>
<dbReference type="Proteomes" id="UP000465601">
    <property type="component" value="Unassembled WGS sequence"/>
</dbReference>
<dbReference type="GO" id="GO:0016787">
    <property type="term" value="F:hydrolase activity"/>
    <property type="evidence" value="ECO:0007669"/>
    <property type="project" value="UniProtKB-KW"/>
</dbReference>
<dbReference type="Gene3D" id="1.10.10.10">
    <property type="entry name" value="Winged helix-like DNA-binding domain superfamily/Winged helix DNA-binding domain"/>
    <property type="match status" value="1"/>
</dbReference>
<keyword evidence="3" id="KW-0378">Hydrolase</keyword>
<feature type="domain" description="Metallo-beta-lactamase" evidence="2">
    <location>
        <begin position="44"/>
        <end position="251"/>
    </location>
</feature>
<dbReference type="EMBL" id="WBZB01000054">
    <property type="protein sequence ID" value="KAB3526241.1"/>
    <property type="molecule type" value="Genomic_DNA"/>
</dbReference>
<dbReference type="AlphaFoldDB" id="A0A833HLL9"/>
<dbReference type="Gene3D" id="3.60.15.10">
    <property type="entry name" value="Ribonuclease Z/Hydroxyacylglutathione hydrolase-like"/>
    <property type="match status" value="1"/>
</dbReference>
<dbReference type="PANTHER" id="PTHR23131">
    <property type="entry name" value="ENDORIBONUCLEASE LACTB2"/>
    <property type="match status" value="1"/>
</dbReference>
<keyword evidence="1" id="KW-0175">Coiled coil</keyword>
<dbReference type="SUPFAM" id="SSF56281">
    <property type="entry name" value="Metallo-hydrolase/oxidoreductase"/>
    <property type="match status" value="1"/>
</dbReference>
<dbReference type="InterPro" id="IPR001279">
    <property type="entry name" value="Metallo-B-lactamas"/>
</dbReference>
<keyword evidence="4" id="KW-1185">Reference proteome</keyword>
<feature type="coiled-coil region" evidence="1">
    <location>
        <begin position="266"/>
        <end position="293"/>
    </location>
</feature>
<evidence type="ECO:0000313" key="4">
    <source>
        <dbReference type="Proteomes" id="UP000465601"/>
    </source>
</evidence>
<comment type="caution">
    <text evidence="3">The sequence shown here is derived from an EMBL/GenBank/DDBJ whole genome shotgun (WGS) entry which is preliminary data.</text>
</comment>
<organism evidence="3 4">
    <name type="scientific">Alkaliphilus serpentinus</name>
    <dbReference type="NCBI Taxonomy" id="1482731"/>
    <lineage>
        <taxon>Bacteria</taxon>
        <taxon>Bacillati</taxon>
        <taxon>Bacillota</taxon>
        <taxon>Clostridia</taxon>
        <taxon>Peptostreptococcales</taxon>
        <taxon>Natronincolaceae</taxon>
        <taxon>Alkaliphilus</taxon>
    </lineage>
</organism>
<evidence type="ECO:0000259" key="2">
    <source>
        <dbReference type="SMART" id="SM00849"/>
    </source>
</evidence>
<dbReference type="InterPro" id="IPR036388">
    <property type="entry name" value="WH-like_DNA-bd_sf"/>
</dbReference>
<dbReference type="InterPro" id="IPR036866">
    <property type="entry name" value="RibonucZ/Hydroxyglut_hydro"/>
</dbReference>
<proteinExistence type="predicted"/>
<evidence type="ECO:0000313" key="3">
    <source>
        <dbReference type="EMBL" id="KAB3526241.1"/>
    </source>
</evidence>
<name>A0A833HLL9_9FIRM</name>
<dbReference type="Pfam" id="PF00753">
    <property type="entry name" value="Lactamase_B"/>
    <property type="match status" value="1"/>
</dbReference>
<gene>
    <name evidence="3" type="ORF">F8153_14140</name>
</gene>
<dbReference type="InterPro" id="IPR050662">
    <property type="entry name" value="Sec-metab_biosynth-thioest"/>
</dbReference>